<accession>A0A8S5RR45</accession>
<protein>
    <submittedName>
        <fullName evidence="1">Sigma-54 interaction domain</fullName>
    </submittedName>
</protein>
<name>A0A8S5RR45_9CAUD</name>
<organism evidence="1">
    <name type="scientific">Podoviridae sp. ctXdu7</name>
    <dbReference type="NCBI Taxonomy" id="2827618"/>
    <lineage>
        <taxon>Viruses</taxon>
        <taxon>Duplodnaviria</taxon>
        <taxon>Heunggongvirae</taxon>
        <taxon>Uroviricota</taxon>
        <taxon>Caudoviricetes</taxon>
    </lineage>
</organism>
<proteinExistence type="predicted"/>
<evidence type="ECO:0000313" key="1">
    <source>
        <dbReference type="EMBL" id="DAE91976.1"/>
    </source>
</evidence>
<dbReference type="Gene3D" id="3.40.50.300">
    <property type="entry name" value="P-loop containing nucleotide triphosphate hydrolases"/>
    <property type="match status" value="1"/>
</dbReference>
<dbReference type="EMBL" id="BK057792">
    <property type="protein sequence ID" value="DAE91976.1"/>
    <property type="molecule type" value="Genomic_DNA"/>
</dbReference>
<dbReference type="InterPro" id="IPR027417">
    <property type="entry name" value="P-loop_NTPase"/>
</dbReference>
<reference evidence="1" key="1">
    <citation type="journal article" date="2021" name="Proc. Natl. Acad. Sci. U.S.A.">
        <title>A Catalog of Tens of Thousands of Viruses from Human Metagenomes Reveals Hidden Associations with Chronic Diseases.</title>
        <authorList>
            <person name="Tisza M.J."/>
            <person name="Buck C.B."/>
        </authorList>
    </citation>
    <scope>NUCLEOTIDE SEQUENCE</scope>
    <source>
        <strain evidence="1">CtXdu7</strain>
    </source>
</reference>
<sequence>MFTHVNNFANYLEHIGTGLPHFEGRKATFSPFDIFPTEYTPIPENKEGWLLFLDEFNSANKAVQAASYKLILDRMVGNYNLHNNCFIVAAGNLGTDRAIVNNLSTAMQSRVIHIEMDVNFNNWYKNIAIPHKYDSRIIGFLSMYNNKLMDFDPEHKDKTFCCPRTWEFVNNIIKDEKNLDPLLNLLVGTISTGVAIEFVQWAKIYDHLIKLEDIIKDPENCNLPEDLNIKWATISMLLDKFNNNNITEILKYVKRFDVSFRILFYRSILIKEPSIKNNPNIINDFAELSQYIFGDDNE</sequence>